<feature type="compositionally biased region" description="Basic residues" evidence="1">
    <location>
        <begin position="20"/>
        <end position="29"/>
    </location>
</feature>
<evidence type="ECO:0000313" key="2">
    <source>
        <dbReference type="EMBL" id="ACN29371.1"/>
    </source>
</evidence>
<sequence>MESEAEHEGLTASWVGKRGGGPRRGRRRGRAWENRSGMRRGRREMRGRRDERFGSGPEGPVEIQFSAPSLWSHGEGGYSNKGWEGDRMPGANRRGRVAVTVGGATAAPEVRETSRKSVCETNRKGLYGERRGRWYEADGGACPAVRRRNICGLACRSRASCCTFRSRINAGRKTKPKYIGGAFEKTGSCTTTPYYSIRGVRECNNAFLYAGYIDLFCKIIITKDRACHFSLVCSVETADVKTPLWDTVCLLMGFLCRHCRWGSGFWGGGIWRNKITN</sequence>
<protein>
    <submittedName>
        <fullName evidence="2">Phosphoprotein 38</fullName>
    </submittedName>
</protein>
<accession>C0KLZ6</accession>
<organism evidence="2">
    <name type="scientific">Gallid alphaherpesvirus 2</name>
    <dbReference type="NCBI Taxonomy" id="10390"/>
    <lineage>
        <taxon>Viruses</taxon>
        <taxon>Duplodnaviria</taxon>
        <taxon>Heunggongvirae</taxon>
        <taxon>Peploviricota</taxon>
        <taxon>Herviviricetes</taxon>
        <taxon>Herpesvirales</taxon>
        <taxon>Orthoherpesviridae</taxon>
        <taxon>Alphaherpesvirinae</taxon>
        <taxon>Mardivirus</taxon>
        <taxon>Mardivirus gallidalpha2</taxon>
    </lineage>
</organism>
<evidence type="ECO:0000256" key="1">
    <source>
        <dbReference type="SAM" id="MobiDB-lite"/>
    </source>
</evidence>
<reference evidence="2" key="1">
    <citation type="submission" date="2009-01" db="EMBL/GenBank/DDBJ databases">
        <title>Molecular epidemiology of phosphoprotein 38 gene of Marek's disease viruses from India.</title>
        <authorList>
            <person name="Raja A."/>
            <person name="Dhinakar Raj G."/>
            <person name="Kumanan K."/>
        </authorList>
    </citation>
    <scope>NUCLEOTIDE SEQUENCE</scope>
    <source>
        <strain evidence="2">Ind-TN02-07</strain>
    </source>
</reference>
<feature type="compositionally biased region" description="Basic residues" evidence="1">
    <location>
        <begin position="37"/>
        <end position="46"/>
    </location>
</feature>
<name>C0KLZ6_9ALPH</name>
<dbReference type="EMBL" id="FJ620905">
    <property type="protein sequence ID" value="ACN29371.1"/>
    <property type="molecule type" value="Genomic_DNA"/>
</dbReference>
<feature type="region of interest" description="Disordered" evidence="1">
    <location>
        <begin position="1"/>
        <end position="91"/>
    </location>
</feature>
<proteinExistence type="predicted"/>